<organism evidence="3 4">
    <name type="scientific">Desulfofustis limnaeus</name>
    <dbReference type="NCBI Taxonomy" id="2740163"/>
    <lineage>
        <taxon>Bacteria</taxon>
        <taxon>Pseudomonadati</taxon>
        <taxon>Thermodesulfobacteriota</taxon>
        <taxon>Desulfobulbia</taxon>
        <taxon>Desulfobulbales</taxon>
        <taxon>Desulfocapsaceae</taxon>
        <taxon>Desulfofustis</taxon>
    </lineage>
</organism>
<evidence type="ECO:0000259" key="2">
    <source>
        <dbReference type="PROSITE" id="PS50110"/>
    </source>
</evidence>
<reference evidence="3 4" key="1">
    <citation type="submission" date="2022-01" db="EMBL/GenBank/DDBJ databases">
        <title>Desulfofustis limnae sp. nov., a novel mesophilic sulfate-reducing bacterium isolated from marsh soil.</title>
        <authorList>
            <person name="Watanabe M."/>
            <person name="Takahashi A."/>
            <person name="Kojima H."/>
            <person name="Fukui M."/>
        </authorList>
    </citation>
    <scope>NUCLEOTIDE SEQUENCE [LARGE SCALE GENOMIC DNA]</scope>
    <source>
        <strain evidence="3 4">PPLL</strain>
    </source>
</reference>
<sequence>MATRQAIDSSHKRALIMDDELSIRQVLGEMLRLSGYHCSEAIEGAEAVALFRKAVAEGRPFDVVIMDLGVPEGLGGAEAVQQLLAIDPAARVIVTSGSATDPVVEEYHRYGFSGALRKPFRFTELQQLIGVN</sequence>
<feature type="modified residue" description="4-aspartylphosphate" evidence="1">
    <location>
        <position position="67"/>
    </location>
</feature>
<dbReference type="PROSITE" id="PS50110">
    <property type="entry name" value="RESPONSE_REGULATORY"/>
    <property type="match status" value="1"/>
</dbReference>
<evidence type="ECO:0000313" key="4">
    <source>
        <dbReference type="Proteomes" id="UP000830055"/>
    </source>
</evidence>
<dbReference type="EMBL" id="AP025516">
    <property type="protein sequence ID" value="BDD88384.1"/>
    <property type="molecule type" value="Genomic_DNA"/>
</dbReference>
<dbReference type="InterPro" id="IPR001789">
    <property type="entry name" value="Sig_transdc_resp-reg_receiver"/>
</dbReference>
<feature type="domain" description="Response regulatory" evidence="2">
    <location>
        <begin position="13"/>
        <end position="132"/>
    </location>
</feature>
<dbReference type="InterPro" id="IPR052048">
    <property type="entry name" value="ST_Response_Regulator"/>
</dbReference>
<dbReference type="Proteomes" id="UP000830055">
    <property type="component" value="Chromosome"/>
</dbReference>
<dbReference type="SUPFAM" id="SSF52172">
    <property type="entry name" value="CheY-like"/>
    <property type="match status" value="1"/>
</dbReference>
<dbReference type="Pfam" id="PF00072">
    <property type="entry name" value="Response_reg"/>
    <property type="match status" value="1"/>
</dbReference>
<evidence type="ECO:0000313" key="3">
    <source>
        <dbReference type="EMBL" id="BDD88384.1"/>
    </source>
</evidence>
<dbReference type="PANTHER" id="PTHR43228">
    <property type="entry name" value="TWO-COMPONENT RESPONSE REGULATOR"/>
    <property type="match status" value="1"/>
</dbReference>
<evidence type="ECO:0000256" key="1">
    <source>
        <dbReference type="PROSITE-ProRule" id="PRU00169"/>
    </source>
</evidence>
<keyword evidence="1" id="KW-0597">Phosphoprotein</keyword>
<keyword evidence="4" id="KW-1185">Reference proteome</keyword>
<accession>A0ABM7WBV9</accession>
<gene>
    <name evidence="3" type="ORF">DPPLL_27490</name>
</gene>
<name>A0ABM7WBV9_9BACT</name>
<dbReference type="PANTHER" id="PTHR43228:SF1">
    <property type="entry name" value="TWO-COMPONENT RESPONSE REGULATOR ARR22"/>
    <property type="match status" value="1"/>
</dbReference>
<dbReference type="InterPro" id="IPR011006">
    <property type="entry name" value="CheY-like_superfamily"/>
</dbReference>
<dbReference type="SMART" id="SM00448">
    <property type="entry name" value="REC"/>
    <property type="match status" value="1"/>
</dbReference>
<dbReference type="Gene3D" id="3.40.50.2300">
    <property type="match status" value="1"/>
</dbReference>
<dbReference type="RefSeq" id="WP_284151753.1">
    <property type="nucleotide sequence ID" value="NZ_AP025516.1"/>
</dbReference>
<protein>
    <recommendedName>
        <fullName evidence="2">Response regulatory domain-containing protein</fullName>
    </recommendedName>
</protein>
<proteinExistence type="predicted"/>